<comment type="caution">
    <text evidence="2">The sequence shown here is derived from an EMBL/GenBank/DDBJ whole genome shotgun (WGS) entry which is preliminary data.</text>
</comment>
<dbReference type="Proteomes" id="UP000887116">
    <property type="component" value="Unassembled WGS sequence"/>
</dbReference>
<gene>
    <name evidence="2" type="ORF">TNCT_177481</name>
</gene>
<proteinExistence type="predicted"/>
<evidence type="ECO:0000313" key="2">
    <source>
        <dbReference type="EMBL" id="GFQ89809.1"/>
    </source>
</evidence>
<organism evidence="2 3">
    <name type="scientific">Trichonephila clavata</name>
    <name type="common">Joro spider</name>
    <name type="synonym">Nephila clavata</name>
    <dbReference type="NCBI Taxonomy" id="2740835"/>
    <lineage>
        <taxon>Eukaryota</taxon>
        <taxon>Metazoa</taxon>
        <taxon>Ecdysozoa</taxon>
        <taxon>Arthropoda</taxon>
        <taxon>Chelicerata</taxon>
        <taxon>Arachnida</taxon>
        <taxon>Araneae</taxon>
        <taxon>Araneomorphae</taxon>
        <taxon>Entelegynae</taxon>
        <taxon>Araneoidea</taxon>
        <taxon>Nephilidae</taxon>
        <taxon>Trichonephila</taxon>
    </lineage>
</organism>
<evidence type="ECO:0000313" key="3">
    <source>
        <dbReference type="Proteomes" id="UP000887116"/>
    </source>
</evidence>
<dbReference type="EMBL" id="BMAO01003723">
    <property type="protein sequence ID" value="GFQ89809.1"/>
    <property type="molecule type" value="Genomic_DNA"/>
</dbReference>
<dbReference type="AlphaFoldDB" id="A0A8X6KYD0"/>
<evidence type="ECO:0000256" key="1">
    <source>
        <dbReference type="SAM" id="MobiDB-lite"/>
    </source>
</evidence>
<feature type="region of interest" description="Disordered" evidence="1">
    <location>
        <begin position="71"/>
        <end position="95"/>
    </location>
</feature>
<reference evidence="2" key="1">
    <citation type="submission" date="2020-07" db="EMBL/GenBank/DDBJ databases">
        <title>Multicomponent nature underlies the extraordinary mechanical properties of spider dragline silk.</title>
        <authorList>
            <person name="Kono N."/>
            <person name="Nakamura H."/>
            <person name="Mori M."/>
            <person name="Yoshida Y."/>
            <person name="Ohtoshi R."/>
            <person name="Malay A.D."/>
            <person name="Moran D.A.P."/>
            <person name="Tomita M."/>
            <person name="Numata K."/>
            <person name="Arakawa K."/>
        </authorList>
    </citation>
    <scope>NUCLEOTIDE SEQUENCE</scope>
</reference>
<sequence>MEHMHLVKMLWQYSSKDRHWKGCDNILRSSGHSSDVVMSYKHRRSFSKIFQIHLFPSLLYVQKTTTNSRLFSKTSDGANEKSNGKSHGSRHSRTL</sequence>
<accession>A0A8X6KYD0</accession>
<keyword evidence="3" id="KW-1185">Reference proteome</keyword>
<protein>
    <submittedName>
        <fullName evidence="2">Uncharacterized protein</fullName>
    </submittedName>
</protein>
<name>A0A8X6KYD0_TRICU</name>